<evidence type="ECO:0000313" key="6">
    <source>
        <dbReference type="Proteomes" id="UP000198756"/>
    </source>
</evidence>
<dbReference type="InterPro" id="IPR017853">
    <property type="entry name" value="GH"/>
</dbReference>
<keyword evidence="3" id="KW-0326">Glycosidase</keyword>
<dbReference type="Pfam" id="PF01183">
    <property type="entry name" value="Glyco_hydro_25"/>
    <property type="match status" value="1"/>
</dbReference>
<feature type="transmembrane region" description="Helical" evidence="4">
    <location>
        <begin position="12"/>
        <end position="29"/>
    </location>
</feature>
<name>A0A1G5V2P7_9BACT</name>
<dbReference type="EMBL" id="FMXE01000002">
    <property type="protein sequence ID" value="SDA40151.1"/>
    <property type="molecule type" value="Genomic_DNA"/>
</dbReference>
<proteinExistence type="inferred from homology"/>
<dbReference type="InterPro" id="IPR002053">
    <property type="entry name" value="Glyco_hydro_25"/>
</dbReference>
<dbReference type="RefSeq" id="WP_092728168.1">
    <property type="nucleotide sequence ID" value="NZ_FMXE01000002.1"/>
</dbReference>
<dbReference type="GO" id="GO:0003796">
    <property type="term" value="F:lysozyme activity"/>
    <property type="evidence" value="ECO:0007669"/>
    <property type="project" value="InterPro"/>
</dbReference>
<accession>A0A1G5V2P7</accession>
<keyword evidence="4" id="KW-0472">Membrane</keyword>
<reference evidence="6" key="1">
    <citation type="submission" date="2016-10" db="EMBL/GenBank/DDBJ databases">
        <authorList>
            <person name="Varghese N."/>
            <person name="Submissions S."/>
        </authorList>
    </citation>
    <scope>NUCLEOTIDE SEQUENCE [LARGE SCALE GENOMIC DNA]</scope>
    <source>
        <strain evidence="6">DSM 22703</strain>
    </source>
</reference>
<comment type="similarity">
    <text evidence="1">Belongs to the glycosyl hydrolase 25 family.</text>
</comment>
<sequence>MPRKKKYSPWIWIAFLILMTAVGSGYLVLRYKTQIERRLGEYTRKAPPVTESLKFEQVFDRFSDGILGIDVSHYQGKINFPGLQLQIKNRRIEFIMIRATMGSNGIDRQFRSNWEGARTLPVLRGAYHYYRPNENSTKQAQNFIKTAKLKSGDLIPILDIEKHSTIQSKDKLREGLKNWLRIVEKHYAVKPMIYTGDSFFWEVLHNHGFDEYPVWVANYNPVMKPETRNWVIWQFSDKGSLPGIGERVDLNVLRGGRFQLQKLKMPTE</sequence>
<gene>
    <name evidence="5" type="ORF">SAMN03080617_00300</name>
</gene>
<evidence type="ECO:0000256" key="4">
    <source>
        <dbReference type="SAM" id="Phobius"/>
    </source>
</evidence>
<dbReference type="GO" id="GO:0009253">
    <property type="term" value="P:peptidoglycan catabolic process"/>
    <property type="evidence" value="ECO:0007669"/>
    <property type="project" value="InterPro"/>
</dbReference>
<keyword evidence="2" id="KW-0378">Hydrolase</keyword>
<dbReference type="PROSITE" id="PS51904">
    <property type="entry name" value="GLYCOSYL_HYDROL_F25_2"/>
    <property type="match status" value="1"/>
</dbReference>
<dbReference type="CDD" id="cd06524">
    <property type="entry name" value="GH25_YegX-like"/>
    <property type="match status" value="1"/>
</dbReference>
<dbReference type="GO" id="GO:0016998">
    <property type="term" value="P:cell wall macromolecule catabolic process"/>
    <property type="evidence" value="ECO:0007669"/>
    <property type="project" value="InterPro"/>
</dbReference>
<evidence type="ECO:0000256" key="1">
    <source>
        <dbReference type="ARBA" id="ARBA00010646"/>
    </source>
</evidence>
<keyword evidence="4" id="KW-0812">Transmembrane</keyword>
<dbReference type="PANTHER" id="PTHR34135">
    <property type="entry name" value="LYSOZYME"/>
    <property type="match status" value="1"/>
</dbReference>
<keyword evidence="6" id="KW-1185">Reference proteome</keyword>
<dbReference type="InterPro" id="IPR018077">
    <property type="entry name" value="Glyco_hydro_fam25_subgr"/>
</dbReference>
<evidence type="ECO:0000313" key="5">
    <source>
        <dbReference type="EMBL" id="SDA40151.1"/>
    </source>
</evidence>
<protein>
    <submittedName>
        <fullName evidence="5">Lysozyme</fullName>
    </submittedName>
</protein>
<evidence type="ECO:0000256" key="3">
    <source>
        <dbReference type="ARBA" id="ARBA00023295"/>
    </source>
</evidence>
<dbReference type="SUPFAM" id="SSF51445">
    <property type="entry name" value="(Trans)glycosidases"/>
    <property type="match status" value="1"/>
</dbReference>
<dbReference type="Gene3D" id="3.20.20.80">
    <property type="entry name" value="Glycosidases"/>
    <property type="match status" value="1"/>
</dbReference>
<dbReference type="AlphaFoldDB" id="A0A1G5V2P7"/>
<dbReference type="Proteomes" id="UP000198756">
    <property type="component" value="Unassembled WGS sequence"/>
</dbReference>
<dbReference type="GO" id="GO:0016052">
    <property type="term" value="P:carbohydrate catabolic process"/>
    <property type="evidence" value="ECO:0007669"/>
    <property type="project" value="TreeGrafter"/>
</dbReference>
<keyword evidence="4" id="KW-1133">Transmembrane helix</keyword>
<organism evidence="5 6">
    <name type="scientific">Algoriphagus alkaliphilus</name>
    <dbReference type="NCBI Taxonomy" id="279824"/>
    <lineage>
        <taxon>Bacteria</taxon>
        <taxon>Pseudomonadati</taxon>
        <taxon>Bacteroidota</taxon>
        <taxon>Cytophagia</taxon>
        <taxon>Cytophagales</taxon>
        <taxon>Cyclobacteriaceae</taxon>
        <taxon>Algoriphagus</taxon>
    </lineage>
</organism>
<dbReference type="SMART" id="SM00641">
    <property type="entry name" value="Glyco_25"/>
    <property type="match status" value="1"/>
</dbReference>
<dbReference type="PANTHER" id="PTHR34135:SF2">
    <property type="entry name" value="LYSOZYME"/>
    <property type="match status" value="1"/>
</dbReference>
<dbReference type="OrthoDB" id="9798192at2"/>
<evidence type="ECO:0000256" key="2">
    <source>
        <dbReference type="ARBA" id="ARBA00022801"/>
    </source>
</evidence>